<feature type="compositionally biased region" description="Basic and acidic residues" evidence="4">
    <location>
        <begin position="1"/>
        <end position="11"/>
    </location>
</feature>
<dbReference type="Proteomes" id="UP001597092">
    <property type="component" value="Unassembled WGS sequence"/>
</dbReference>
<evidence type="ECO:0000256" key="2">
    <source>
        <dbReference type="ARBA" id="ARBA00023125"/>
    </source>
</evidence>
<evidence type="ECO:0000259" key="5">
    <source>
        <dbReference type="PROSITE" id="PS51077"/>
    </source>
</evidence>
<dbReference type="SUPFAM" id="SSF46785">
    <property type="entry name" value="Winged helix' DNA-binding domain"/>
    <property type="match status" value="1"/>
</dbReference>
<dbReference type="CDD" id="cd00090">
    <property type="entry name" value="HTH_ARSR"/>
    <property type="match status" value="1"/>
</dbReference>
<dbReference type="InterPro" id="IPR029016">
    <property type="entry name" value="GAF-like_dom_sf"/>
</dbReference>
<evidence type="ECO:0000313" key="8">
    <source>
        <dbReference type="Proteomes" id="UP001597092"/>
    </source>
</evidence>
<dbReference type="PANTHER" id="PTHR30136:SF35">
    <property type="entry name" value="HTH-TYPE TRANSCRIPTIONAL REGULATOR RV1719"/>
    <property type="match status" value="1"/>
</dbReference>
<dbReference type="InterPro" id="IPR001845">
    <property type="entry name" value="HTH_ArsR_DNA-bd_dom"/>
</dbReference>
<dbReference type="InterPro" id="IPR005471">
    <property type="entry name" value="Tscrpt_reg_IclR_N"/>
</dbReference>
<evidence type="ECO:0000313" key="7">
    <source>
        <dbReference type="EMBL" id="MFD1684068.1"/>
    </source>
</evidence>
<dbReference type="InterPro" id="IPR036390">
    <property type="entry name" value="WH_DNA-bd_sf"/>
</dbReference>
<keyword evidence="1" id="KW-0805">Transcription regulation</keyword>
<dbReference type="SMART" id="SM00418">
    <property type="entry name" value="HTH_ARSR"/>
    <property type="match status" value="1"/>
</dbReference>
<keyword evidence="8" id="KW-1185">Reference proteome</keyword>
<name>A0ABD6DQ00_9EURY</name>
<dbReference type="Gene3D" id="1.10.10.10">
    <property type="entry name" value="Winged helix-like DNA-binding domain superfamily/Winged helix DNA-binding domain"/>
    <property type="match status" value="1"/>
</dbReference>
<dbReference type="PROSITE" id="PS51077">
    <property type="entry name" value="HTH_ICLR"/>
    <property type="match status" value="1"/>
</dbReference>
<comment type="caution">
    <text evidence="7">The sequence shown here is derived from an EMBL/GenBank/DDBJ whole genome shotgun (WGS) entry which is preliminary data.</text>
</comment>
<dbReference type="Pfam" id="PF09339">
    <property type="entry name" value="HTH_IclR"/>
    <property type="match status" value="1"/>
</dbReference>
<feature type="domain" description="HTH iclR-type" evidence="5">
    <location>
        <begin position="23"/>
        <end position="82"/>
    </location>
</feature>
<protein>
    <submittedName>
        <fullName evidence="7">IclR family transcriptional regulator</fullName>
    </submittedName>
</protein>
<keyword evidence="2" id="KW-0238">DNA-binding</keyword>
<dbReference type="EMBL" id="JBHUDP010000001">
    <property type="protein sequence ID" value="MFD1684068.1"/>
    <property type="molecule type" value="Genomic_DNA"/>
</dbReference>
<reference evidence="7 8" key="1">
    <citation type="journal article" date="2019" name="Int. J. Syst. Evol. Microbiol.">
        <title>The Global Catalogue of Microorganisms (GCM) 10K type strain sequencing project: providing services to taxonomists for standard genome sequencing and annotation.</title>
        <authorList>
            <consortium name="The Broad Institute Genomics Platform"/>
            <consortium name="The Broad Institute Genome Sequencing Center for Infectious Disease"/>
            <person name="Wu L."/>
            <person name="Ma J."/>
        </authorList>
    </citation>
    <scope>NUCLEOTIDE SEQUENCE [LARGE SCALE GENOMIC DNA]</scope>
    <source>
        <strain evidence="7 8">CGMCC 1.10387</strain>
    </source>
</reference>
<dbReference type="InterPro" id="IPR036388">
    <property type="entry name" value="WH-like_DNA-bd_sf"/>
</dbReference>
<evidence type="ECO:0000256" key="1">
    <source>
        <dbReference type="ARBA" id="ARBA00023015"/>
    </source>
</evidence>
<dbReference type="AlphaFoldDB" id="A0ABD6DQ00"/>
<dbReference type="SUPFAM" id="SSF55781">
    <property type="entry name" value="GAF domain-like"/>
    <property type="match status" value="1"/>
</dbReference>
<feature type="region of interest" description="Disordered" evidence="4">
    <location>
        <begin position="1"/>
        <end position="24"/>
    </location>
</feature>
<dbReference type="RefSeq" id="WP_256308427.1">
    <property type="nucleotide sequence ID" value="NZ_JANHAW010000002.1"/>
</dbReference>
<dbReference type="InterPro" id="IPR014757">
    <property type="entry name" value="Tscrpt_reg_IclR_C"/>
</dbReference>
<gene>
    <name evidence="7" type="ORF">ACFSAS_00400</name>
</gene>
<dbReference type="GO" id="GO:0003677">
    <property type="term" value="F:DNA binding"/>
    <property type="evidence" value="ECO:0007669"/>
    <property type="project" value="UniProtKB-KW"/>
</dbReference>
<keyword evidence="3" id="KW-0804">Transcription</keyword>
<dbReference type="PROSITE" id="PS51078">
    <property type="entry name" value="ICLR_ED"/>
    <property type="match status" value="1"/>
</dbReference>
<evidence type="ECO:0000256" key="4">
    <source>
        <dbReference type="SAM" id="MobiDB-lite"/>
    </source>
</evidence>
<dbReference type="PANTHER" id="PTHR30136">
    <property type="entry name" value="HELIX-TURN-HELIX TRANSCRIPTIONAL REGULATOR, ICLR FAMILY"/>
    <property type="match status" value="1"/>
</dbReference>
<feature type="domain" description="IclR-ED" evidence="6">
    <location>
        <begin position="83"/>
        <end position="267"/>
    </location>
</feature>
<sequence>MDSGDRTRGPGDDGPSDDGPRGVEATQRSIRILRSLKEDGPATLTAIADRLGYSKSTVHRHLSTLSEAGYVAEGDDGYRVGLLFLDYGVHAQNEHRLYRIAKPKVDDLADELNEKVWIMAEENGYGIFLYHNAGKETVETYTRDGYRAHLHAFAAGKAVLAFMDDAAIERILDRRGLPAETPDTITDRDALYEEIDAIRERGVAFNRQESVRGVNAVAAPIMDPTGEPIGSLTVAGPANRLKGSYLEQELPEMLLGVANEIEVNLTYD</sequence>
<evidence type="ECO:0000259" key="6">
    <source>
        <dbReference type="PROSITE" id="PS51078"/>
    </source>
</evidence>
<dbReference type="SMART" id="SM00346">
    <property type="entry name" value="HTH_ICLR"/>
    <property type="match status" value="1"/>
</dbReference>
<dbReference type="Pfam" id="PF01614">
    <property type="entry name" value="IclR_C"/>
    <property type="match status" value="1"/>
</dbReference>
<organism evidence="7 8">
    <name type="scientific">Halobellus litoreus</name>
    <dbReference type="NCBI Taxonomy" id="755310"/>
    <lineage>
        <taxon>Archaea</taxon>
        <taxon>Methanobacteriati</taxon>
        <taxon>Methanobacteriota</taxon>
        <taxon>Stenosarchaea group</taxon>
        <taxon>Halobacteria</taxon>
        <taxon>Halobacteriales</taxon>
        <taxon>Haloferacaceae</taxon>
        <taxon>Halobellus</taxon>
    </lineage>
</organism>
<proteinExistence type="predicted"/>
<dbReference type="Gene3D" id="3.30.450.40">
    <property type="match status" value="1"/>
</dbReference>
<dbReference type="GO" id="GO:0006355">
    <property type="term" value="P:regulation of DNA-templated transcription"/>
    <property type="evidence" value="ECO:0007669"/>
    <property type="project" value="UniProtKB-ARBA"/>
</dbReference>
<dbReference type="InterPro" id="IPR050707">
    <property type="entry name" value="HTH_MetabolicPath_Reg"/>
</dbReference>
<evidence type="ECO:0000256" key="3">
    <source>
        <dbReference type="ARBA" id="ARBA00023163"/>
    </source>
</evidence>
<dbReference type="InterPro" id="IPR011991">
    <property type="entry name" value="ArsR-like_HTH"/>
</dbReference>
<accession>A0ABD6DQ00</accession>